<comment type="caution">
    <text evidence="2">The sequence shown here is derived from an EMBL/GenBank/DDBJ whole genome shotgun (WGS) entry which is preliminary data.</text>
</comment>
<feature type="transmembrane region" description="Helical" evidence="1">
    <location>
        <begin position="64"/>
        <end position="87"/>
    </location>
</feature>
<keyword evidence="3" id="KW-1185">Reference proteome</keyword>
<keyword evidence="1" id="KW-0812">Transmembrane</keyword>
<protein>
    <recommendedName>
        <fullName evidence="4">GlsB/YeaQ/YmgE family stress response membrane protein</fullName>
    </recommendedName>
</protein>
<keyword evidence="1" id="KW-0472">Membrane</keyword>
<dbReference type="EMBL" id="JACZZA010000020">
    <property type="protein sequence ID" value="MBE1162967.1"/>
    <property type="molecule type" value="Genomic_DNA"/>
</dbReference>
<dbReference type="Proteomes" id="UP000651010">
    <property type="component" value="Unassembled WGS sequence"/>
</dbReference>
<reference evidence="2 3" key="1">
    <citation type="submission" date="2020-09" db="EMBL/GenBank/DDBJ databases">
        <title>Dyella sp. 7MK23 isolated from forest soil.</title>
        <authorList>
            <person name="Fu J."/>
        </authorList>
    </citation>
    <scope>NUCLEOTIDE SEQUENCE [LARGE SCALE GENOMIC DNA]</scope>
    <source>
        <strain evidence="2 3">7MK23</strain>
    </source>
</reference>
<keyword evidence="1" id="KW-1133">Transmembrane helix</keyword>
<evidence type="ECO:0008006" key="4">
    <source>
        <dbReference type="Google" id="ProtNLM"/>
    </source>
</evidence>
<name>A0ABR9GG09_9GAMM</name>
<evidence type="ECO:0000256" key="1">
    <source>
        <dbReference type="SAM" id="Phobius"/>
    </source>
</evidence>
<organism evidence="2 3">
    <name type="scientific">Dyella acidiphila</name>
    <dbReference type="NCBI Taxonomy" id="2775866"/>
    <lineage>
        <taxon>Bacteria</taxon>
        <taxon>Pseudomonadati</taxon>
        <taxon>Pseudomonadota</taxon>
        <taxon>Gammaproteobacteria</taxon>
        <taxon>Lysobacterales</taxon>
        <taxon>Rhodanobacteraceae</taxon>
        <taxon>Dyella</taxon>
    </lineage>
</organism>
<proteinExistence type="predicted"/>
<evidence type="ECO:0000313" key="2">
    <source>
        <dbReference type="EMBL" id="MBE1162967.1"/>
    </source>
</evidence>
<feature type="transmembrane region" description="Helical" evidence="1">
    <location>
        <begin position="32"/>
        <end position="52"/>
    </location>
</feature>
<accession>A0ABR9GG09</accession>
<sequence>MSVASLIIQLIAGAIGGNVAGCAIRGWSLGMWGNTLAGVAGGGIVGQCLLALLRARGIADPSAILANVAGGGVGGVMLMLLAGAILAHRGKSRR</sequence>
<dbReference type="RefSeq" id="WP_192557814.1">
    <property type="nucleotide sequence ID" value="NZ_JACZZA010000020.1"/>
</dbReference>
<evidence type="ECO:0000313" key="3">
    <source>
        <dbReference type="Proteomes" id="UP000651010"/>
    </source>
</evidence>
<gene>
    <name evidence="2" type="ORF">IGX34_21490</name>
</gene>